<dbReference type="OrthoDB" id="6198608at2"/>
<gene>
    <name evidence="2" type="ORF">B0188_09460</name>
</gene>
<evidence type="ECO:0000313" key="2">
    <source>
        <dbReference type="EMBL" id="OOS01898.1"/>
    </source>
</evidence>
<keyword evidence="3" id="KW-1185">Reference proteome</keyword>
<reference evidence="2 3" key="1">
    <citation type="submission" date="2017-02" db="EMBL/GenBank/DDBJ databases">
        <title>Draft genome sequence of Haemophilus felis CCUG 31170 type strain.</title>
        <authorList>
            <person name="Engstrom-Jakobsson H."/>
            <person name="Salva-Serra F."/>
            <person name="Thorell K."/>
            <person name="Gonzales-Siles L."/>
            <person name="Karlsson R."/>
            <person name="Boulund F."/>
            <person name="Engstrand L."/>
            <person name="Kristiansson E."/>
            <person name="Moore E."/>
        </authorList>
    </citation>
    <scope>NUCLEOTIDE SEQUENCE [LARGE SCALE GENOMIC DNA]</scope>
    <source>
        <strain evidence="2 3">CCUG 31170</strain>
    </source>
</reference>
<dbReference type="Proteomes" id="UP000190023">
    <property type="component" value="Unassembled WGS sequence"/>
</dbReference>
<dbReference type="GO" id="GO:0005829">
    <property type="term" value="C:cytosol"/>
    <property type="evidence" value="ECO:0007669"/>
    <property type="project" value="TreeGrafter"/>
</dbReference>
<dbReference type="PANTHER" id="PTHR38769:SF1">
    <property type="entry name" value="UPF0381 PROTEIN YFCZ-RELATED"/>
    <property type="match status" value="1"/>
</dbReference>
<dbReference type="Pfam" id="PF04175">
    <property type="entry name" value="DUF406"/>
    <property type="match status" value="1"/>
</dbReference>
<accession>A0A1T0AW73</accession>
<evidence type="ECO:0000256" key="1">
    <source>
        <dbReference type="ARBA" id="ARBA00006201"/>
    </source>
</evidence>
<comment type="caution">
    <text evidence="2">The sequence shown here is derived from an EMBL/GenBank/DDBJ whole genome shotgun (WGS) entry which is preliminary data.</text>
</comment>
<name>A0A1T0AW73_9PAST</name>
<dbReference type="EMBL" id="MUYB01000041">
    <property type="protein sequence ID" value="OOS01898.1"/>
    <property type="molecule type" value="Genomic_DNA"/>
</dbReference>
<sequence>MATLKCNAEEAKACCCVDVGTIIDGSDCAVDFEQVYATEEQAKEALNYLTEKARKAESDPCKIQSQISAVAEGFKLTANFEFSCQAESIIFQLSTR</sequence>
<dbReference type="InterPro" id="IPR005272">
    <property type="entry name" value="DUF406"/>
</dbReference>
<protein>
    <recommendedName>
        <fullName evidence="4">DUF406 family protein</fullName>
    </recommendedName>
</protein>
<organism evidence="2 3">
    <name type="scientific">[Haemophilus] felis</name>
    <dbReference type="NCBI Taxonomy" id="123822"/>
    <lineage>
        <taxon>Bacteria</taxon>
        <taxon>Pseudomonadati</taxon>
        <taxon>Pseudomonadota</taxon>
        <taxon>Gammaproteobacteria</taxon>
        <taxon>Pasteurellales</taxon>
        <taxon>Pasteurellaceae</taxon>
    </lineage>
</organism>
<dbReference type="PANTHER" id="PTHR38769">
    <property type="entry name" value="UPF0381 PROTEIN YFCZ-RELATED"/>
    <property type="match status" value="1"/>
</dbReference>
<dbReference type="NCBIfam" id="TIGR00743">
    <property type="entry name" value="DUF406 family protein"/>
    <property type="match status" value="1"/>
</dbReference>
<dbReference type="STRING" id="123822.B0188_09460"/>
<evidence type="ECO:0008006" key="4">
    <source>
        <dbReference type="Google" id="ProtNLM"/>
    </source>
</evidence>
<dbReference type="AlphaFoldDB" id="A0A1T0AW73"/>
<proteinExistence type="inferred from homology"/>
<comment type="similarity">
    <text evidence="1">Belongs to the UPF0381 family.</text>
</comment>
<dbReference type="Gene3D" id="3.30.70.860">
    <property type="match status" value="1"/>
</dbReference>
<dbReference type="InterPro" id="IPR035571">
    <property type="entry name" value="UPF0234-like_C"/>
</dbReference>
<evidence type="ECO:0000313" key="3">
    <source>
        <dbReference type="Proteomes" id="UP000190023"/>
    </source>
</evidence>